<comment type="function">
    <text evidence="4">Inclusion body (IB) resident protein that interacts strongly with lipid droplet (LD) proteins. Involved in LD-mediated IB clearing after protein folding stress, probably by enabling access to the IBs of an LD-stored soluble sterol derivative that acts as a chaperone in inclusion clearing.</text>
</comment>
<dbReference type="EMBL" id="CP034206">
    <property type="protein sequence ID" value="QBZ59393.1"/>
    <property type="molecule type" value="Genomic_DNA"/>
</dbReference>
<proteinExistence type="predicted"/>
<dbReference type="Proteomes" id="UP000294847">
    <property type="component" value="Chromosome 3"/>
</dbReference>
<dbReference type="GO" id="GO:0005829">
    <property type="term" value="C:cytosol"/>
    <property type="evidence" value="ECO:0007669"/>
    <property type="project" value="TreeGrafter"/>
</dbReference>
<dbReference type="GO" id="GO:0005634">
    <property type="term" value="C:nucleus"/>
    <property type="evidence" value="ECO:0007669"/>
    <property type="project" value="TreeGrafter"/>
</dbReference>
<accession>A0A4P7NA26</accession>
<dbReference type="InterPro" id="IPR019412">
    <property type="entry name" value="IML2/TPR_39"/>
</dbReference>
<organism evidence="6 7">
    <name type="scientific">Pyricularia oryzae</name>
    <name type="common">Rice blast fungus</name>
    <name type="synonym">Magnaporthe oryzae</name>
    <dbReference type="NCBI Taxonomy" id="318829"/>
    <lineage>
        <taxon>Eukaryota</taxon>
        <taxon>Fungi</taxon>
        <taxon>Dikarya</taxon>
        <taxon>Ascomycota</taxon>
        <taxon>Pezizomycotina</taxon>
        <taxon>Sordariomycetes</taxon>
        <taxon>Sordariomycetidae</taxon>
        <taxon>Magnaporthales</taxon>
        <taxon>Pyriculariaceae</taxon>
        <taxon>Pyricularia</taxon>
    </lineage>
</organism>
<protein>
    <recommendedName>
        <fullName evidence="2">Inclusion body clearance protein IML2</fullName>
    </recommendedName>
    <alternativeName>
        <fullName evidence="3">Inclusion body clearance protein iml2</fullName>
    </alternativeName>
</protein>
<dbReference type="Pfam" id="PF10300">
    <property type="entry name" value="Iml2-TPR_39"/>
    <property type="match status" value="1"/>
</dbReference>
<feature type="compositionally biased region" description="Polar residues" evidence="5">
    <location>
        <begin position="10"/>
        <end position="32"/>
    </location>
</feature>
<feature type="region of interest" description="Disordered" evidence="5">
    <location>
        <begin position="232"/>
        <end position="257"/>
    </location>
</feature>
<feature type="region of interest" description="Disordered" evidence="5">
    <location>
        <begin position="190"/>
        <end position="218"/>
    </location>
</feature>
<reference evidence="6 7" key="1">
    <citation type="journal article" date="2019" name="Mol. Biol. Evol.">
        <title>Blast fungal genomes show frequent chromosomal changes, gene gains and losses, and effector gene turnover.</title>
        <authorList>
            <person name="Gomez Luciano L.B."/>
            <person name="Jason Tsai I."/>
            <person name="Chuma I."/>
            <person name="Tosa Y."/>
            <person name="Chen Y.H."/>
            <person name="Li J.Y."/>
            <person name="Li M.Y."/>
            <person name="Jade Lu M.Y."/>
            <person name="Nakayashiki H."/>
            <person name="Li W.H."/>
        </authorList>
    </citation>
    <scope>NUCLEOTIDE SEQUENCE [LARGE SCALE GENOMIC DNA]</scope>
    <source>
        <strain evidence="6">MZ5-1-6</strain>
    </source>
</reference>
<evidence type="ECO:0000256" key="5">
    <source>
        <dbReference type="SAM" id="MobiDB-lite"/>
    </source>
</evidence>
<feature type="region of interest" description="Disordered" evidence="5">
    <location>
        <begin position="271"/>
        <end position="310"/>
    </location>
</feature>
<name>A0A4P7NA26_PYROR</name>
<feature type="region of interest" description="Disordered" evidence="5">
    <location>
        <begin position="1"/>
        <end position="32"/>
    </location>
</feature>
<dbReference type="VEuPathDB" id="FungiDB:M_BR32_EuGene_00049041"/>
<sequence>MSLRSWFRGSGTTTPKSSAGPSRATTPPSGVQGTVMTAEQQELADLSDAMQAMAHIMNDDPESAEAHLRQRKDPSSFHLLGLGVSIFMRSILGFEKDVMAEASKCIADCETRSWNDKVKGERREPATDGRLFPNGSEFAIVYAQALLMNAVVSVLHESLTDALKAFYKLRKAMAVMSSISAAEEKIMKEQGASSARGNPFEQASTASGSGNLAAEDEDSDLEFVDADEKVSPEAPIHVTYDGHTSTKDSTSQPATDAATLEGKLQALEIPDDSDTKSHLSKSAVESQVPSLSASRAPSPGPPPQLTDAASDGSLFTHPIDIFIHSAINMCYGSLMLVLSMVPPAFSRLLGIIGFRGDRDKGLHMLWQSAAHPNMNGAVAGLLLLGYYHGLLAFADVLPSERDVAELAEPDEIVGYPRGRCIELLRVMRERYPASGLWRMEQARVLIGEKKLKEGIEMLEKCGDAKMRQVTALSTFELAVSSICYLDWPRMHSSFVRMVELNDWSHALYYFIAGCAHLEMYRDAVHELGGLSELSEDGSESEKEVKAGDVKVTATKDGLDVEDIRKKELISNARKYKKSAETLFRKAPTTAGRKRFMARQMPFEVFVMRKVAKWEERATALKLDLADAIGPSPAAEMIYLWNGGKRMNLELIEKAMTILEWDRCTSSATVAKVKEEHDEVAIHGVGQAALLRHAGRGDEAKGILLDISAYDRATCKGGNKDDYILASATYELAMLAWDDVCRPERWPTDADEVEEFRRKKTEECYTLLETVAKWETYVLDARFGMRVQTGLDTVRWLSKKKGWTL</sequence>
<dbReference type="AlphaFoldDB" id="A0A4P7NA26"/>
<dbReference type="PANTHER" id="PTHR31859:SF1">
    <property type="entry name" value="TETRATRICOPEPTIDE REPEAT PROTEIN 39C"/>
    <property type="match status" value="1"/>
</dbReference>
<evidence type="ECO:0000313" key="6">
    <source>
        <dbReference type="EMBL" id="QBZ59393.1"/>
    </source>
</evidence>
<feature type="compositionally biased region" description="Polar residues" evidence="5">
    <location>
        <begin position="191"/>
        <end position="210"/>
    </location>
</feature>
<evidence type="ECO:0000256" key="1">
    <source>
        <dbReference type="ARBA" id="ARBA00011408"/>
    </source>
</evidence>
<dbReference type="PANTHER" id="PTHR31859">
    <property type="entry name" value="TETRATRICOPEPTIDE REPEAT PROTEIN 39 FAMILY MEMBER"/>
    <property type="match status" value="1"/>
</dbReference>
<evidence type="ECO:0000256" key="4">
    <source>
        <dbReference type="ARBA" id="ARBA00043897"/>
    </source>
</evidence>
<evidence type="ECO:0000256" key="3">
    <source>
        <dbReference type="ARBA" id="ARBA00019539"/>
    </source>
</evidence>
<evidence type="ECO:0000256" key="2">
    <source>
        <dbReference type="ARBA" id="ARBA00018424"/>
    </source>
</evidence>
<gene>
    <name evidence="6" type="ORF">PoMZ_04354</name>
</gene>
<comment type="subunit">
    <text evidence="1">Interacts with lipid droplet proteins.</text>
</comment>
<dbReference type="GO" id="GO:0005741">
    <property type="term" value="C:mitochondrial outer membrane"/>
    <property type="evidence" value="ECO:0007669"/>
    <property type="project" value="TreeGrafter"/>
</dbReference>
<evidence type="ECO:0000313" key="7">
    <source>
        <dbReference type="Proteomes" id="UP000294847"/>
    </source>
</evidence>